<evidence type="ECO:0000313" key="2">
    <source>
        <dbReference type="EMBL" id="KAK9836375.1"/>
    </source>
</evidence>
<accession>A0AAW1RRV1</accession>
<dbReference type="AlphaFoldDB" id="A0AAW1RRV1"/>
<feature type="region of interest" description="Disordered" evidence="1">
    <location>
        <begin position="173"/>
        <end position="202"/>
    </location>
</feature>
<comment type="caution">
    <text evidence="2">The sequence shown here is derived from an EMBL/GenBank/DDBJ whole genome shotgun (WGS) entry which is preliminary data.</text>
</comment>
<sequence length="361" mass="39975">MDDIDDDMPAGPDSLEGAPPRQAMPGPATGLERVAAPDEAPPPSGQAAPEGSTSHETSQIGAGSGLQAPGSTNSLAQSLSSVPLASLRGHDHDELFDEERTTIADGLTTEFRDIPATQAPPEEKAALVRPYWETLSHKERVDLLTLDVEILRQRANEVIAKAQKTLAARKAEAERTKADSKDSLDDLAVARGGEGQGPVPEPLMNTAEMLDVRRLRDRSTWKVWQWPVGGQVFFDAESFRQCVKKHLDEDLHGLLPKEEGRPVEKPAEAALRQRMRDLPKPQFPCRTGWCELLQKVHANTRQLQGDMIHPRRPAKVQRATFDQMHAAVREIKVERIITMLEALEQEHEYLMWLALTSGSLR</sequence>
<dbReference type="EMBL" id="JALJOV010002008">
    <property type="protein sequence ID" value="KAK9836375.1"/>
    <property type="molecule type" value="Genomic_DNA"/>
</dbReference>
<feature type="non-terminal residue" evidence="2">
    <location>
        <position position="361"/>
    </location>
</feature>
<evidence type="ECO:0000313" key="3">
    <source>
        <dbReference type="Proteomes" id="UP001485043"/>
    </source>
</evidence>
<evidence type="ECO:0000256" key="1">
    <source>
        <dbReference type="SAM" id="MobiDB-lite"/>
    </source>
</evidence>
<protein>
    <submittedName>
        <fullName evidence="2">Uncharacterized protein</fullName>
    </submittedName>
</protein>
<name>A0AAW1RRV1_9CHLO</name>
<keyword evidence="3" id="KW-1185">Reference proteome</keyword>
<reference evidence="2 3" key="1">
    <citation type="journal article" date="2024" name="Nat. Commun.">
        <title>Phylogenomics reveals the evolutionary origins of lichenization in chlorophyte algae.</title>
        <authorList>
            <person name="Puginier C."/>
            <person name="Libourel C."/>
            <person name="Otte J."/>
            <person name="Skaloud P."/>
            <person name="Haon M."/>
            <person name="Grisel S."/>
            <person name="Petersen M."/>
            <person name="Berrin J.G."/>
            <person name="Delaux P.M."/>
            <person name="Dal Grande F."/>
            <person name="Keller J."/>
        </authorList>
    </citation>
    <scope>NUCLEOTIDE SEQUENCE [LARGE SCALE GENOMIC DNA]</scope>
    <source>
        <strain evidence="2 3">SAG 2523</strain>
    </source>
</reference>
<dbReference type="Proteomes" id="UP001485043">
    <property type="component" value="Unassembled WGS sequence"/>
</dbReference>
<feature type="region of interest" description="Disordered" evidence="1">
    <location>
        <begin position="1"/>
        <end position="75"/>
    </location>
</feature>
<feature type="compositionally biased region" description="Basic and acidic residues" evidence="1">
    <location>
        <begin position="173"/>
        <end position="184"/>
    </location>
</feature>
<proteinExistence type="predicted"/>
<organism evidence="2 3">
    <name type="scientific">Apatococcus fuscideae</name>
    <dbReference type="NCBI Taxonomy" id="2026836"/>
    <lineage>
        <taxon>Eukaryota</taxon>
        <taxon>Viridiplantae</taxon>
        <taxon>Chlorophyta</taxon>
        <taxon>core chlorophytes</taxon>
        <taxon>Trebouxiophyceae</taxon>
        <taxon>Chlorellales</taxon>
        <taxon>Chlorellaceae</taxon>
        <taxon>Apatococcus</taxon>
    </lineage>
</organism>
<feature type="compositionally biased region" description="Polar residues" evidence="1">
    <location>
        <begin position="51"/>
        <end position="61"/>
    </location>
</feature>
<gene>
    <name evidence="2" type="ORF">WJX84_002578</name>
</gene>